<keyword evidence="2" id="KW-1185">Reference proteome</keyword>
<comment type="caution">
    <text evidence="1">The sequence shown here is derived from an EMBL/GenBank/DDBJ whole genome shotgun (WGS) entry which is preliminary data.</text>
</comment>
<reference evidence="1 2" key="2">
    <citation type="journal article" date="2020" name="Int. J. Syst. Evol. Microbiol.">
        <title>Leptospira yasudae sp. nov. and Leptospira stimsonii sp. nov., two new species of the pathogenic group isolated from environmental sources.</title>
        <authorList>
            <person name="Casanovas-Massana A."/>
            <person name="Hamond C."/>
            <person name="Santos L.A."/>
            <person name="de Oliveira D."/>
            <person name="Hacker K.P."/>
            <person name="Balassiano I."/>
            <person name="Costa F."/>
            <person name="Medeiros M.A."/>
            <person name="Reis M.G."/>
            <person name="Ko A.I."/>
            <person name="Wunder E.A."/>
        </authorList>
    </citation>
    <scope>NUCLEOTIDE SEQUENCE [LARGE SCALE GENOMIC DNA]</scope>
    <source>
        <strain evidence="1 2">B21</strain>
    </source>
</reference>
<gene>
    <name evidence="1" type="ORF">DLM77_05455</name>
</gene>
<protein>
    <submittedName>
        <fullName evidence="1">Uncharacterized protein</fullName>
    </submittedName>
</protein>
<evidence type="ECO:0000313" key="1">
    <source>
        <dbReference type="EMBL" id="RHX81530.1"/>
    </source>
</evidence>
<organism evidence="1 2">
    <name type="scientific">Leptospira yasudae</name>
    <dbReference type="NCBI Taxonomy" id="2202201"/>
    <lineage>
        <taxon>Bacteria</taxon>
        <taxon>Pseudomonadati</taxon>
        <taxon>Spirochaetota</taxon>
        <taxon>Spirochaetia</taxon>
        <taxon>Leptospirales</taxon>
        <taxon>Leptospiraceae</taxon>
        <taxon>Leptospira</taxon>
    </lineage>
</organism>
<evidence type="ECO:0000313" key="2">
    <source>
        <dbReference type="Proteomes" id="UP000285569"/>
    </source>
</evidence>
<dbReference type="RefSeq" id="WP_118955044.1">
    <property type="nucleotide sequence ID" value="NZ_QHCR01000002.1"/>
</dbReference>
<dbReference type="EMBL" id="QHCR01000002">
    <property type="protein sequence ID" value="RHX81530.1"/>
    <property type="molecule type" value="Genomic_DNA"/>
</dbReference>
<name>A0ABX9M6R2_9LEPT</name>
<accession>A0ABX9M6R2</accession>
<proteinExistence type="predicted"/>
<dbReference type="Proteomes" id="UP000285569">
    <property type="component" value="Unassembled WGS sequence"/>
</dbReference>
<reference evidence="2" key="1">
    <citation type="submission" date="2018-05" db="EMBL/GenBank/DDBJ databases">
        <title>Leptospira yasudae sp. nov. and Leptospira stimsonii sp. nov., two pathogenic species of the genus Leptospira isolated from environmental sources.</title>
        <authorList>
            <person name="Casanovas-Massana A."/>
            <person name="Hamond C."/>
            <person name="Santos L.A."/>
            <person name="Hacker K.P."/>
            <person name="Balassiano I."/>
            <person name="Medeiros M.A."/>
            <person name="Reis M.G."/>
            <person name="Ko A.I."/>
            <person name="Wunder E.A."/>
        </authorList>
    </citation>
    <scope>NUCLEOTIDE SEQUENCE [LARGE SCALE GENOMIC DNA]</scope>
    <source>
        <strain evidence="2">B21</strain>
    </source>
</reference>
<sequence length="76" mass="9031">MFRPFGKNVGTPAFPKILIRISDPFLPLRMEPHRKNGKSFLKLNLLRKIKDQKTGCTSDRRSRYWNQEEISTQKLR</sequence>